<keyword evidence="9 13" id="KW-0067">ATP-binding</keyword>
<dbReference type="HAMAP" id="MF_00065">
    <property type="entry name" value="Adenylyl_sulf_kinase"/>
    <property type="match status" value="1"/>
</dbReference>
<keyword evidence="8 13" id="KW-0418">Kinase</keyword>
<dbReference type="CDD" id="cd02027">
    <property type="entry name" value="APSK"/>
    <property type="match status" value="1"/>
</dbReference>
<dbReference type="RefSeq" id="WP_121279944.1">
    <property type="nucleotide sequence ID" value="NZ_RBZV01000009.1"/>
</dbReference>
<dbReference type="GO" id="GO:0004020">
    <property type="term" value="F:adenylylsulfate kinase activity"/>
    <property type="evidence" value="ECO:0007669"/>
    <property type="project" value="UniProtKB-UniRule"/>
</dbReference>
<reference evidence="17 18" key="1">
    <citation type="submission" date="2018-10" db="EMBL/GenBank/DDBJ databases">
        <title>Paraburkholderia sp. 7MK8-2, isolated from soil.</title>
        <authorList>
            <person name="Gao Z.-H."/>
            <person name="Qiu L.-H."/>
        </authorList>
    </citation>
    <scope>NUCLEOTIDE SEQUENCE [LARGE SCALE GENOMIC DNA]</scope>
    <source>
        <strain evidence="17 18">7MK8-2</strain>
    </source>
</reference>
<feature type="domain" description="APS kinase" evidence="16">
    <location>
        <begin position="55"/>
        <end position="203"/>
    </location>
</feature>
<feature type="binding site" evidence="13">
    <location>
        <begin position="61"/>
        <end position="68"/>
    </location>
    <ligand>
        <name>ATP</name>
        <dbReference type="ChEBI" id="CHEBI:30616"/>
    </ligand>
</feature>
<dbReference type="NCBIfam" id="NF003013">
    <property type="entry name" value="PRK03846.1"/>
    <property type="match status" value="1"/>
</dbReference>
<comment type="caution">
    <text evidence="17">The sequence shown here is derived from an EMBL/GenBank/DDBJ whole genome shotgun (WGS) entry which is preliminary data.</text>
</comment>
<dbReference type="Gene3D" id="3.40.50.300">
    <property type="entry name" value="P-loop containing nucleotide triphosphate hydrolases"/>
    <property type="match status" value="1"/>
</dbReference>
<dbReference type="Pfam" id="PF01583">
    <property type="entry name" value="APS_kinase"/>
    <property type="match status" value="1"/>
</dbReference>
<evidence type="ECO:0000256" key="10">
    <source>
        <dbReference type="ARBA" id="ARBA00029724"/>
    </source>
</evidence>
<sequence>MVMHRGTPGRPVRKAVKETASVDDDDGDDAPANVFRHAGGTACDARARQFGYAALTIWLTGLSGAGKSTIAYELEQLLTREKRPCAVLDGDNLRYRLNRDLGFTARDRHENVRRTAEVARLMNDAGLIVIASLVSPYRIDRATARGIIGASRFAEVYVSTALEVCEARDPKGLYRKARRGEISHFTGISSPYERPVEPSLVLDTGSLPCGAAAAMLHAYLTQRCEAAMGPTGEARRSAQNEENRP</sequence>
<evidence type="ECO:0000259" key="16">
    <source>
        <dbReference type="Pfam" id="PF01583"/>
    </source>
</evidence>
<keyword evidence="13" id="KW-0597">Phosphoprotein</keyword>
<dbReference type="EMBL" id="RBZV01000009">
    <property type="protein sequence ID" value="RKP45482.1"/>
    <property type="molecule type" value="Genomic_DNA"/>
</dbReference>
<dbReference type="PANTHER" id="PTHR11055">
    <property type="entry name" value="BIFUNCTIONAL 3'-PHOSPHOADENOSINE 5'-PHOSPHOSULFATE SYNTHASE"/>
    <property type="match status" value="1"/>
</dbReference>
<evidence type="ECO:0000256" key="5">
    <source>
        <dbReference type="ARBA" id="ARBA00012121"/>
    </source>
</evidence>
<proteinExistence type="inferred from homology"/>
<dbReference type="SUPFAM" id="SSF52540">
    <property type="entry name" value="P-loop containing nucleoside triphosphate hydrolases"/>
    <property type="match status" value="1"/>
</dbReference>
<evidence type="ECO:0000256" key="11">
    <source>
        <dbReference type="ARBA" id="ARBA00031393"/>
    </source>
</evidence>
<evidence type="ECO:0000256" key="9">
    <source>
        <dbReference type="ARBA" id="ARBA00022840"/>
    </source>
</evidence>
<dbReference type="GO" id="GO:0005524">
    <property type="term" value="F:ATP binding"/>
    <property type="evidence" value="ECO:0007669"/>
    <property type="project" value="UniProtKB-UniRule"/>
</dbReference>
<dbReference type="AlphaFoldDB" id="A0A494X569"/>
<feature type="region of interest" description="Disordered" evidence="15">
    <location>
        <begin position="1"/>
        <end position="29"/>
    </location>
</feature>
<keyword evidence="18" id="KW-1185">Reference proteome</keyword>
<comment type="catalytic activity">
    <reaction evidence="1 13 14">
        <text>adenosine 5'-phosphosulfate + ATP = 3'-phosphoadenylyl sulfate + ADP + H(+)</text>
        <dbReference type="Rhea" id="RHEA:24152"/>
        <dbReference type="ChEBI" id="CHEBI:15378"/>
        <dbReference type="ChEBI" id="CHEBI:30616"/>
        <dbReference type="ChEBI" id="CHEBI:58243"/>
        <dbReference type="ChEBI" id="CHEBI:58339"/>
        <dbReference type="ChEBI" id="CHEBI:456216"/>
        <dbReference type="EC" id="2.7.1.25"/>
    </reaction>
</comment>
<keyword evidence="6 13" id="KW-0808">Transferase</keyword>
<dbReference type="OrthoDB" id="9804504at2"/>
<evidence type="ECO:0000256" key="7">
    <source>
        <dbReference type="ARBA" id="ARBA00022741"/>
    </source>
</evidence>
<dbReference type="InterPro" id="IPR059117">
    <property type="entry name" value="APS_kinase_dom"/>
</dbReference>
<dbReference type="GO" id="GO:0070814">
    <property type="term" value="P:hydrogen sulfide biosynthetic process"/>
    <property type="evidence" value="ECO:0007669"/>
    <property type="project" value="UniProtKB-UniRule"/>
</dbReference>
<evidence type="ECO:0000256" key="12">
    <source>
        <dbReference type="ARBA" id="ARBA00031464"/>
    </source>
</evidence>
<dbReference type="InterPro" id="IPR002891">
    <property type="entry name" value="APS"/>
</dbReference>
<feature type="active site" description="Phosphoserine intermediate" evidence="13">
    <location>
        <position position="135"/>
    </location>
</feature>
<dbReference type="Proteomes" id="UP000280434">
    <property type="component" value="Unassembled WGS sequence"/>
</dbReference>
<dbReference type="UniPathway" id="UPA00140">
    <property type="reaction ID" value="UER00205"/>
</dbReference>
<protein>
    <recommendedName>
        <fullName evidence="5 13">Adenylyl-sulfate kinase</fullName>
        <ecNumber evidence="5 13">2.7.1.25</ecNumber>
    </recommendedName>
    <alternativeName>
        <fullName evidence="11 13">APS kinase</fullName>
    </alternativeName>
    <alternativeName>
        <fullName evidence="12 13">ATP adenosine-5'-phosphosulfate 3'-phosphotransferase</fullName>
    </alternativeName>
    <alternativeName>
        <fullName evidence="10 13">Adenosine-5'-phosphosulfate kinase</fullName>
    </alternativeName>
</protein>
<comment type="pathway">
    <text evidence="3 13 14">Sulfur metabolism; hydrogen sulfide biosynthesis; sulfite from sulfate: step 2/3.</text>
</comment>
<dbReference type="InterPro" id="IPR027417">
    <property type="entry name" value="P-loop_NTPase"/>
</dbReference>
<gene>
    <name evidence="13 17" type="primary">cysC</name>
    <name evidence="17" type="ORF">D7S89_19165</name>
</gene>
<evidence type="ECO:0000256" key="13">
    <source>
        <dbReference type="HAMAP-Rule" id="MF_00065"/>
    </source>
</evidence>
<comment type="function">
    <text evidence="2 13 14">Catalyzes the synthesis of activated sulfate.</text>
</comment>
<evidence type="ECO:0000256" key="1">
    <source>
        <dbReference type="ARBA" id="ARBA00001823"/>
    </source>
</evidence>
<comment type="similarity">
    <text evidence="4 13 14">Belongs to the APS kinase family.</text>
</comment>
<dbReference type="GO" id="GO:0000103">
    <property type="term" value="P:sulfate assimilation"/>
    <property type="evidence" value="ECO:0007669"/>
    <property type="project" value="UniProtKB-UniRule"/>
</dbReference>
<organism evidence="17 18">
    <name type="scientific">Trinickia fusca</name>
    <dbReference type="NCBI Taxonomy" id="2419777"/>
    <lineage>
        <taxon>Bacteria</taxon>
        <taxon>Pseudomonadati</taxon>
        <taxon>Pseudomonadota</taxon>
        <taxon>Betaproteobacteria</taxon>
        <taxon>Burkholderiales</taxon>
        <taxon>Burkholderiaceae</taxon>
        <taxon>Trinickia</taxon>
    </lineage>
</organism>
<evidence type="ECO:0000256" key="4">
    <source>
        <dbReference type="ARBA" id="ARBA00007008"/>
    </source>
</evidence>
<evidence type="ECO:0000313" key="18">
    <source>
        <dbReference type="Proteomes" id="UP000280434"/>
    </source>
</evidence>
<evidence type="ECO:0000256" key="14">
    <source>
        <dbReference type="RuleBase" id="RU004347"/>
    </source>
</evidence>
<dbReference type="NCBIfam" id="TIGR00455">
    <property type="entry name" value="apsK"/>
    <property type="match status" value="1"/>
</dbReference>
<evidence type="ECO:0000256" key="15">
    <source>
        <dbReference type="SAM" id="MobiDB-lite"/>
    </source>
</evidence>
<dbReference type="EC" id="2.7.1.25" evidence="5 13"/>
<evidence type="ECO:0000256" key="2">
    <source>
        <dbReference type="ARBA" id="ARBA00002632"/>
    </source>
</evidence>
<name>A0A494X569_9BURK</name>
<accession>A0A494X569</accession>
<evidence type="ECO:0000256" key="6">
    <source>
        <dbReference type="ARBA" id="ARBA00022679"/>
    </source>
</evidence>
<evidence type="ECO:0000256" key="3">
    <source>
        <dbReference type="ARBA" id="ARBA00004806"/>
    </source>
</evidence>
<dbReference type="PANTHER" id="PTHR11055:SF1">
    <property type="entry name" value="PAPS SYNTHETASE, ISOFORM D"/>
    <property type="match status" value="1"/>
</dbReference>
<evidence type="ECO:0000313" key="17">
    <source>
        <dbReference type="EMBL" id="RKP45482.1"/>
    </source>
</evidence>
<evidence type="ECO:0000256" key="8">
    <source>
        <dbReference type="ARBA" id="ARBA00022777"/>
    </source>
</evidence>
<keyword evidence="7 13" id="KW-0547">Nucleotide-binding</keyword>